<reference evidence="2 3" key="1">
    <citation type="submission" date="2024-11" db="EMBL/GenBank/DDBJ databases">
        <title>Chromosome-level genome assembly of Eucalyptus globulus Labill. provides insights into its genome evolution.</title>
        <authorList>
            <person name="Li X."/>
        </authorList>
    </citation>
    <scope>NUCLEOTIDE SEQUENCE [LARGE SCALE GENOMIC DNA]</scope>
    <source>
        <strain evidence="2">CL2024</strain>
        <tissue evidence="2">Fresh tender leaves</tissue>
    </source>
</reference>
<evidence type="ECO:0000313" key="2">
    <source>
        <dbReference type="EMBL" id="KAL3728870.1"/>
    </source>
</evidence>
<comment type="caution">
    <text evidence="2">The sequence shown here is derived from an EMBL/GenBank/DDBJ whole genome shotgun (WGS) entry which is preliminary data.</text>
</comment>
<accession>A0ABD3JMM2</accession>
<sequence>MDKAESLIGSGSQEGRTASTIVAAQQLMQLSDEESCDSSRHGCNRSSWALKGQSKGSDRQSRSKATSTGKTKTKAVLNRGGPAKGQSKGGSDHASRRKVTSTGKMKTKAVLDQDGALRPQRKRKSRSISEIYAETEPVDAGIGDDHRGEDHE</sequence>
<dbReference type="Proteomes" id="UP001634007">
    <property type="component" value="Unassembled WGS sequence"/>
</dbReference>
<gene>
    <name evidence="2" type="ORF">ACJRO7_033456</name>
</gene>
<feature type="compositionally biased region" description="Basic and acidic residues" evidence="1">
    <location>
        <begin position="143"/>
        <end position="152"/>
    </location>
</feature>
<keyword evidence="3" id="KW-1185">Reference proteome</keyword>
<feature type="region of interest" description="Disordered" evidence="1">
    <location>
        <begin position="1"/>
        <end position="20"/>
    </location>
</feature>
<name>A0ABD3JMM2_EUCGL</name>
<feature type="compositionally biased region" description="Polar residues" evidence="1">
    <location>
        <begin position="9"/>
        <end position="20"/>
    </location>
</feature>
<evidence type="ECO:0000313" key="3">
    <source>
        <dbReference type="Proteomes" id="UP001634007"/>
    </source>
</evidence>
<dbReference type="EMBL" id="JBJKBG010000008">
    <property type="protein sequence ID" value="KAL3728870.1"/>
    <property type="molecule type" value="Genomic_DNA"/>
</dbReference>
<feature type="region of interest" description="Disordered" evidence="1">
    <location>
        <begin position="31"/>
        <end position="152"/>
    </location>
</feature>
<proteinExistence type="predicted"/>
<organism evidence="2 3">
    <name type="scientific">Eucalyptus globulus</name>
    <name type="common">Tasmanian blue gum</name>
    <dbReference type="NCBI Taxonomy" id="34317"/>
    <lineage>
        <taxon>Eukaryota</taxon>
        <taxon>Viridiplantae</taxon>
        <taxon>Streptophyta</taxon>
        <taxon>Embryophyta</taxon>
        <taxon>Tracheophyta</taxon>
        <taxon>Spermatophyta</taxon>
        <taxon>Magnoliopsida</taxon>
        <taxon>eudicotyledons</taxon>
        <taxon>Gunneridae</taxon>
        <taxon>Pentapetalae</taxon>
        <taxon>rosids</taxon>
        <taxon>malvids</taxon>
        <taxon>Myrtales</taxon>
        <taxon>Myrtaceae</taxon>
        <taxon>Myrtoideae</taxon>
        <taxon>Eucalypteae</taxon>
        <taxon>Eucalyptus</taxon>
    </lineage>
</organism>
<dbReference type="AlphaFoldDB" id="A0ABD3JMM2"/>
<protein>
    <submittedName>
        <fullName evidence="2">Uncharacterized protein</fullName>
    </submittedName>
</protein>
<evidence type="ECO:0000256" key="1">
    <source>
        <dbReference type="SAM" id="MobiDB-lite"/>
    </source>
</evidence>